<dbReference type="STRING" id="1379910.TH63_17005"/>
<evidence type="ECO:0000313" key="4">
    <source>
        <dbReference type="EMBL" id="AKQ46952.1"/>
    </source>
</evidence>
<dbReference type="InterPro" id="IPR036390">
    <property type="entry name" value="WH_DNA-bd_sf"/>
</dbReference>
<keyword evidence="5" id="KW-1185">Reference proteome</keyword>
<organism evidence="4 5">
    <name type="scientific">Rufibacter radiotolerans</name>
    <dbReference type="NCBI Taxonomy" id="1379910"/>
    <lineage>
        <taxon>Bacteria</taxon>
        <taxon>Pseudomonadati</taxon>
        <taxon>Bacteroidota</taxon>
        <taxon>Cytophagia</taxon>
        <taxon>Cytophagales</taxon>
        <taxon>Hymenobacteraceae</taxon>
        <taxon>Rufibacter</taxon>
    </lineage>
</organism>
<reference evidence="4 5" key="1">
    <citation type="submission" date="2015-01" db="EMBL/GenBank/DDBJ databases">
        <title>Rufibacter sp./DG31D/ whole genome sequencing.</title>
        <authorList>
            <person name="Kim M.K."/>
            <person name="Srinivasan S."/>
            <person name="Lee J.-J."/>
        </authorList>
    </citation>
    <scope>NUCLEOTIDE SEQUENCE [LARGE SCALE GENOMIC DNA]</scope>
    <source>
        <strain evidence="4 5">DG31D</strain>
    </source>
</reference>
<keyword evidence="1" id="KW-0805">Transcription regulation</keyword>
<name>A0A0H4VSK2_9BACT</name>
<dbReference type="KEGG" id="ruf:TH63_17005"/>
<dbReference type="InterPro" id="IPR036388">
    <property type="entry name" value="WH-like_DNA-bd_sf"/>
</dbReference>
<dbReference type="SUPFAM" id="SSF46785">
    <property type="entry name" value="Winged helix' DNA-binding domain"/>
    <property type="match status" value="1"/>
</dbReference>
<dbReference type="InterPro" id="IPR001034">
    <property type="entry name" value="DeoR_HTH"/>
</dbReference>
<dbReference type="InterPro" id="IPR028349">
    <property type="entry name" value="PafC-like"/>
</dbReference>
<dbReference type="InterPro" id="IPR051534">
    <property type="entry name" value="CBASS_pafABC_assoc_protein"/>
</dbReference>
<dbReference type="Pfam" id="PF13280">
    <property type="entry name" value="WYL"/>
    <property type="match status" value="1"/>
</dbReference>
<gene>
    <name evidence="4" type="ORF">TH63_17005</name>
</gene>
<dbReference type="Proteomes" id="UP000036458">
    <property type="component" value="Chromosome"/>
</dbReference>
<dbReference type="Pfam" id="PF08279">
    <property type="entry name" value="HTH_11"/>
    <property type="match status" value="1"/>
</dbReference>
<dbReference type="PATRIC" id="fig|1379910.4.peg.3706"/>
<dbReference type="GO" id="GO:0003677">
    <property type="term" value="F:DNA binding"/>
    <property type="evidence" value="ECO:0007669"/>
    <property type="project" value="UniProtKB-KW"/>
</dbReference>
<dbReference type="Gene3D" id="1.10.10.10">
    <property type="entry name" value="Winged helix-like DNA-binding domain superfamily/Winged helix DNA-binding domain"/>
    <property type="match status" value="1"/>
</dbReference>
<evidence type="ECO:0000256" key="2">
    <source>
        <dbReference type="ARBA" id="ARBA00023163"/>
    </source>
</evidence>
<dbReference type="InterPro" id="IPR057727">
    <property type="entry name" value="WCX_dom"/>
</dbReference>
<dbReference type="InterPro" id="IPR026881">
    <property type="entry name" value="WYL_dom"/>
</dbReference>
<keyword evidence="2" id="KW-0804">Transcription</keyword>
<dbReference type="PROSITE" id="PS52050">
    <property type="entry name" value="WYL"/>
    <property type="match status" value="1"/>
</dbReference>
<dbReference type="RefSeq" id="WP_048922002.1">
    <property type="nucleotide sequence ID" value="NZ_CP010777.1"/>
</dbReference>
<proteinExistence type="predicted"/>
<dbReference type="PANTHER" id="PTHR34580:SF3">
    <property type="entry name" value="PROTEIN PAFB"/>
    <property type="match status" value="1"/>
</dbReference>
<dbReference type="AlphaFoldDB" id="A0A0H4VSK2"/>
<dbReference type="PROSITE" id="PS51000">
    <property type="entry name" value="HTH_DEOR_2"/>
    <property type="match status" value="1"/>
</dbReference>
<dbReference type="OrthoDB" id="9815009at2"/>
<accession>A0A0H4VSK2</accession>
<evidence type="ECO:0000313" key="5">
    <source>
        <dbReference type="Proteomes" id="UP000036458"/>
    </source>
</evidence>
<dbReference type="SMART" id="SM00420">
    <property type="entry name" value="HTH_DEOR"/>
    <property type="match status" value="1"/>
</dbReference>
<protein>
    <submittedName>
        <fullName evidence="4">DNA-binding protein</fullName>
    </submittedName>
</protein>
<dbReference type="InterPro" id="IPR013196">
    <property type="entry name" value="HTH_11"/>
</dbReference>
<dbReference type="GO" id="GO:0003700">
    <property type="term" value="F:DNA-binding transcription factor activity"/>
    <property type="evidence" value="ECO:0007669"/>
    <property type="project" value="InterPro"/>
</dbReference>
<dbReference type="PIRSF" id="PIRSF016838">
    <property type="entry name" value="PafC"/>
    <property type="match status" value="1"/>
</dbReference>
<dbReference type="EMBL" id="CP010777">
    <property type="protein sequence ID" value="AKQ46952.1"/>
    <property type="molecule type" value="Genomic_DNA"/>
</dbReference>
<dbReference type="PANTHER" id="PTHR34580">
    <property type="match status" value="1"/>
</dbReference>
<sequence>MDSESLNRFDRIVAMLHHLQSGRTVKAQELADRFQVSLRTVYRDIRSLEASGVPVTGEAGVGYSLLEGYRLPPVMFTHEEAGSFVAAEKLMQKFSDKALGAHFESAMYKVKSVLRGSAKERVATLEAQIWVDASTQLFNQHTPHALDVLLDSMAEKKQVAMQYQAFSSEEPTERLIEPVGLFHENNFWYIMGYCHLRADYRQFRTDRMLQIKLTDRPFSREHGPLSDYRKPKAPSEKVKVVLRVEKQFAKYIQTSRTYYGFTSEKPDGDSIEMTFMTESQCEGFARWYLMFGDCAQILEPESLKEQVSGIIAKVQTTLQATPEHALA</sequence>
<dbReference type="Pfam" id="PF25583">
    <property type="entry name" value="WCX"/>
    <property type="match status" value="1"/>
</dbReference>
<feature type="domain" description="HTH deoR-type" evidence="3">
    <location>
        <begin position="8"/>
        <end position="63"/>
    </location>
</feature>
<keyword evidence="4" id="KW-0238">DNA-binding</keyword>
<evidence type="ECO:0000256" key="1">
    <source>
        <dbReference type="ARBA" id="ARBA00023015"/>
    </source>
</evidence>
<evidence type="ECO:0000259" key="3">
    <source>
        <dbReference type="PROSITE" id="PS51000"/>
    </source>
</evidence>